<dbReference type="InterPro" id="IPR045863">
    <property type="entry name" value="CorA_TM1_TM2"/>
</dbReference>
<feature type="region of interest" description="Disordered" evidence="5">
    <location>
        <begin position="1242"/>
        <end position="1296"/>
    </location>
</feature>
<evidence type="ECO:0000256" key="3">
    <source>
        <dbReference type="ARBA" id="ARBA00022989"/>
    </source>
</evidence>
<evidence type="ECO:0000256" key="5">
    <source>
        <dbReference type="SAM" id="MobiDB-lite"/>
    </source>
</evidence>
<comment type="subcellular location">
    <subcellularLocation>
        <location evidence="1">Membrane</location>
        <topology evidence="1">Multi-pass membrane protein</topology>
    </subcellularLocation>
</comment>
<gene>
    <name evidence="7" type="ORF">BJ508DRAFT_31226</name>
</gene>
<keyword evidence="4 6" id="KW-0472">Membrane</keyword>
<dbReference type="STRING" id="1160509.A0A3N4IFY0"/>
<keyword evidence="3 6" id="KW-1133">Transmembrane helix</keyword>
<keyword evidence="2 6" id="KW-0812">Transmembrane</keyword>
<sequence length="1296" mass="146652">MFSRSARGNENVAFAESSLGGRPQRESSRLETSSDVESYVSDSDEELDEPARESSHWATNRGGITRATARDIGPRRSRSGLTETSDSATVSSMTTTLQHTAPPRFGGSPDFEQPWVPDISTALPITESLVPPKRANSIPSNRPNAERRHPVMNSKGGLLPPQVDITPTARRLLAHVVHDFASSGPVRPLPMANTKPARVLKDKHTGSRFPVLEGQQNVHMPWMPLELEFLNKSYPEARPSTAHLQTRLPYTQPGFEFLSREEVTPKYRKLPHGGNKNYFLRSGEASEKFSMLHRVQDCEILKVLASAFRDDPRICQYLQKWQPYIDNQTSPVFFNEGILIYPDCWKTAVMSDTLRIASFWRGSIHVIIPSQDADYGKVKCCSPEDLESIEWLHDLLGKISSGEKRDEQYIFLAEDLSAWIISLLGTFLGILPVEFNEFSKSGGNAITSFVNPTHLTANNGRTFSLEGAIPIRASAQADFVRDLEHRAGQEAKEIGSMMAAHMHRPNDFVPRIRRKYWGSKTQPVSSSPESVDDQLCFGRWGRNILRPIASHLKTRDEMAGHQNGFEHHYLATEAKITVIRSHSGHYVCLTDPRLDADRCSSVKHGWSNHEKCLQSRLNGERRDVANSQIELKASYNPVDSSEEDAAFRVLSLEQGLNIDTGLSQRTKFATAFMQMFRKVQASKSRGKVEQVEFTMTGVKFLFSSLYLHLWKTTFEDITSFFDSTQLTASNDECVSAKLQDWRDCFGELEVFLSVSASRLHNLEKSMEQVSSQHTMLASELRKECGALSERLVRTSQTVHSTMAVLESKEAIKETHAVTRLTELAFIFIPMSFATSFFGMEVSEWQVSKPSLLYFGVLAIALLISTYSVRLILRSQRFANLKIEAKGWIIDSRSVDMPARERKPLSTFEVSRWMLNRMWEWMSSDFLYILRLPLRFFVRLLKELLGPFFSWRNMIAHCIRNTLYAVIVAASFLFTPLFPTLSMYDSLFIIEGVIVFFTLSPFLGIQFRTLYFTGTMRDQKHEEAVEFLKRVTELYQCMRYKAMRTQVITIVAVKGLLMSVVLWGIPCTVTWYLSERSSAWSDSRYKAISIMAGITLFAVSRLTLWDNYCISAVIFGTLFFTGFPSLLIWLGNIPYFRNWGYPLKAGVGAALSIPSVLLFLMIITVLALIQEACIVTFDPFQTQFFSPITSRRLKLYCIDPVRESTDDETDRLVVYLALNMKEPQSSTFLTLVRRTPFRALLGRFRKPGPHSQKHAAADGIPSARQHGSHRANGANPRNSSASGPAAPKRSSRNREFN</sequence>
<name>A0A3N4IFY0_ASCIM</name>
<dbReference type="GO" id="GO:0016020">
    <property type="term" value="C:membrane"/>
    <property type="evidence" value="ECO:0007669"/>
    <property type="project" value="UniProtKB-SubCell"/>
</dbReference>
<evidence type="ECO:0000256" key="6">
    <source>
        <dbReference type="SAM" id="Phobius"/>
    </source>
</evidence>
<feature type="transmembrane region" description="Helical" evidence="6">
    <location>
        <begin position="986"/>
        <end position="1006"/>
    </location>
</feature>
<evidence type="ECO:0000256" key="2">
    <source>
        <dbReference type="ARBA" id="ARBA00022692"/>
    </source>
</evidence>
<feature type="region of interest" description="Disordered" evidence="5">
    <location>
        <begin position="131"/>
        <end position="162"/>
    </location>
</feature>
<accession>A0A3N4IFY0</accession>
<keyword evidence="8" id="KW-1185">Reference proteome</keyword>
<proteinExistence type="predicted"/>
<feature type="compositionally biased region" description="Basic residues" evidence="5">
    <location>
        <begin position="1242"/>
        <end position="1252"/>
    </location>
</feature>
<dbReference type="Gene3D" id="1.20.58.340">
    <property type="entry name" value="Magnesium transport protein CorA, transmembrane region"/>
    <property type="match status" value="1"/>
</dbReference>
<feature type="transmembrane region" description="Helical" evidence="6">
    <location>
        <begin position="1149"/>
        <end position="1168"/>
    </location>
</feature>
<evidence type="ECO:0000313" key="7">
    <source>
        <dbReference type="EMBL" id="RPA84526.1"/>
    </source>
</evidence>
<feature type="transmembrane region" description="Helical" evidence="6">
    <location>
        <begin position="1046"/>
        <end position="1072"/>
    </location>
</feature>
<dbReference type="SUPFAM" id="SSF144083">
    <property type="entry name" value="Magnesium transport protein CorA, transmembrane region"/>
    <property type="match status" value="1"/>
</dbReference>
<feature type="region of interest" description="Disordered" evidence="5">
    <location>
        <begin position="1"/>
        <end position="111"/>
    </location>
</feature>
<feature type="compositionally biased region" description="Polar residues" evidence="5">
    <location>
        <begin position="79"/>
        <end position="99"/>
    </location>
</feature>
<evidence type="ECO:0000256" key="1">
    <source>
        <dbReference type="ARBA" id="ARBA00004141"/>
    </source>
</evidence>
<feature type="compositionally biased region" description="Low complexity" evidence="5">
    <location>
        <begin position="31"/>
        <end position="41"/>
    </location>
</feature>
<dbReference type="Proteomes" id="UP000275078">
    <property type="component" value="Unassembled WGS sequence"/>
</dbReference>
<organism evidence="7 8">
    <name type="scientific">Ascobolus immersus RN42</name>
    <dbReference type="NCBI Taxonomy" id="1160509"/>
    <lineage>
        <taxon>Eukaryota</taxon>
        <taxon>Fungi</taxon>
        <taxon>Dikarya</taxon>
        <taxon>Ascomycota</taxon>
        <taxon>Pezizomycotina</taxon>
        <taxon>Pezizomycetes</taxon>
        <taxon>Pezizales</taxon>
        <taxon>Ascobolaceae</taxon>
        <taxon>Ascobolus</taxon>
    </lineage>
</organism>
<dbReference type="EMBL" id="ML119658">
    <property type="protein sequence ID" value="RPA84526.1"/>
    <property type="molecule type" value="Genomic_DNA"/>
</dbReference>
<protein>
    <submittedName>
        <fullName evidence="7">Uncharacterized protein</fullName>
    </submittedName>
</protein>
<feature type="transmembrane region" description="Helical" evidence="6">
    <location>
        <begin position="1110"/>
        <end position="1129"/>
    </location>
</feature>
<reference evidence="7 8" key="1">
    <citation type="journal article" date="2018" name="Nat. Ecol. Evol.">
        <title>Pezizomycetes genomes reveal the molecular basis of ectomycorrhizal truffle lifestyle.</title>
        <authorList>
            <person name="Murat C."/>
            <person name="Payen T."/>
            <person name="Noel B."/>
            <person name="Kuo A."/>
            <person name="Morin E."/>
            <person name="Chen J."/>
            <person name="Kohler A."/>
            <person name="Krizsan K."/>
            <person name="Balestrini R."/>
            <person name="Da Silva C."/>
            <person name="Montanini B."/>
            <person name="Hainaut M."/>
            <person name="Levati E."/>
            <person name="Barry K.W."/>
            <person name="Belfiori B."/>
            <person name="Cichocki N."/>
            <person name="Clum A."/>
            <person name="Dockter R.B."/>
            <person name="Fauchery L."/>
            <person name="Guy J."/>
            <person name="Iotti M."/>
            <person name="Le Tacon F."/>
            <person name="Lindquist E.A."/>
            <person name="Lipzen A."/>
            <person name="Malagnac F."/>
            <person name="Mello A."/>
            <person name="Molinier V."/>
            <person name="Miyauchi S."/>
            <person name="Poulain J."/>
            <person name="Riccioni C."/>
            <person name="Rubini A."/>
            <person name="Sitrit Y."/>
            <person name="Splivallo R."/>
            <person name="Traeger S."/>
            <person name="Wang M."/>
            <person name="Zifcakova L."/>
            <person name="Wipf D."/>
            <person name="Zambonelli A."/>
            <person name="Paolocci F."/>
            <person name="Nowrousian M."/>
            <person name="Ottonello S."/>
            <person name="Baldrian P."/>
            <person name="Spatafora J.W."/>
            <person name="Henrissat B."/>
            <person name="Nagy L.G."/>
            <person name="Aury J.M."/>
            <person name="Wincker P."/>
            <person name="Grigoriev I.V."/>
            <person name="Bonfante P."/>
            <person name="Martin F.M."/>
        </authorList>
    </citation>
    <scope>NUCLEOTIDE SEQUENCE [LARGE SCALE GENOMIC DNA]</scope>
    <source>
        <strain evidence="7 8">RN42</strain>
    </source>
</reference>
<evidence type="ECO:0000313" key="8">
    <source>
        <dbReference type="Proteomes" id="UP000275078"/>
    </source>
</evidence>
<feature type="transmembrane region" description="Helical" evidence="6">
    <location>
        <begin position="1084"/>
        <end position="1103"/>
    </location>
</feature>
<evidence type="ECO:0000256" key="4">
    <source>
        <dbReference type="ARBA" id="ARBA00023136"/>
    </source>
</evidence>
<feature type="transmembrane region" description="Helical" evidence="6">
    <location>
        <begin position="961"/>
        <end position="980"/>
    </location>
</feature>
<feature type="transmembrane region" description="Helical" evidence="6">
    <location>
        <begin position="851"/>
        <end position="872"/>
    </location>
</feature>
<dbReference type="OrthoDB" id="3231000at2759"/>